<dbReference type="SUPFAM" id="SSF56436">
    <property type="entry name" value="C-type lectin-like"/>
    <property type="match status" value="1"/>
</dbReference>
<name>H2RRN8_TAKRU</name>
<dbReference type="AlphaFoldDB" id="H2RRN8"/>
<dbReference type="Pfam" id="PF00059">
    <property type="entry name" value="Lectin_C"/>
    <property type="match status" value="1"/>
</dbReference>
<protein>
    <recommendedName>
        <fullName evidence="2">C-type lectin domain-containing protein</fullName>
    </recommendedName>
</protein>
<sequence>SSEHSLASVLSLLSLKEGLDFCKTSTYSSKSCRIGWTLFNNFCYFFSCELKSWEASRQNCRQVGADLVVVDTSEEQKFLSKNIKKETWIGLNDVETEGTWKWTDGSLNGLGALGLLTFQNCFYLRTPPGPSDPPTRPSISSL</sequence>
<dbReference type="HOGENOM" id="CLU_049894_10_2_1"/>
<dbReference type="PANTHER" id="PTHR45710:SF8">
    <property type="entry name" value="RERATING FAMILY MEMBER 4"/>
    <property type="match status" value="1"/>
</dbReference>
<reference evidence="3" key="3">
    <citation type="submission" date="2025-09" db="UniProtKB">
        <authorList>
            <consortium name="Ensembl"/>
        </authorList>
    </citation>
    <scope>IDENTIFICATION</scope>
</reference>
<dbReference type="Ensembl" id="ENSTRUT00000002820.3">
    <property type="protein sequence ID" value="ENSTRUP00000002804.3"/>
    <property type="gene ID" value="ENSTRUG00000023509.2"/>
</dbReference>
<reference evidence="3" key="2">
    <citation type="submission" date="2025-08" db="UniProtKB">
        <authorList>
            <consortium name="Ensembl"/>
        </authorList>
    </citation>
    <scope>IDENTIFICATION</scope>
</reference>
<dbReference type="InterPro" id="IPR050828">
    <property type="entry name" value="C-type_lectin/matrix_domain"/>
</dbReference>
<dbReference type="PANTHER" id="PTHR45710">
    <property type="entry name" value="C-TYPE LECTIN DOMAIN-CONTAINING PROTEIN 180"/>
    <property type="match status" value="1"/>
</dbReference>
<dbReference type="Gene3D" id="3.10.100.10">
    <property type="entry name" value="Mannose-Binding Protein A, subunit A"/>
    <property type="match status" value="1"/>
</dbReference>
<dbReference type="SMART" id="SM00034">
    <property type="entry name" value="CLECT"/>
    <property type="match status" value="1"/>
</dbReference>
<organism evidence="3 4">
    <name type="scientific">Takifugu rubripes</name>
    <name type="common">Japanese pufferfish</name>
    <name type="synonym">Fugu rubripes</name>
    <dbReference type="NCBI Taxonomy" id="31033"/>
    <lineage>
        <taxon>Eukaryota</taxon>
        <taxon>Metazoa</taxon>
        <taxon>Chordata</taxon>
        <taxon>Craniata</taxon>
        <taxon>Vertebrata</taxon>
        <taxon>Euteleostomi</taxon>
        <taxon>Actinopterygii</taxon>
        <taxon>Neopterygii</taxon>
        <taxon>Teleostei</taxon>
        <taxon>Neoteleostei</taxon>
        <taxon>Acanthomorphata</taxon>
        <taxon>Eupercaria</taxon>
        <taxon>Tetraodontiformes</taxon>
        <taxon>Tetradontoidea</taxon>
        <taxon>Tetraodontidae</taxon>
        <taxon>Takifugu</taxon>
    </lineage>
</organism>
<proteinExistence type="predicted"/>
<feature type="domain" description="C-type lectin" evidence="2">
    <location>
        <begin position="39"/>
        <end position="129"/>
    </location>
</feature>
<evidence type="ECO:0000259" key="2">
    <source>
        <dbReference type="PROSITE" id="PS50041"/>
    </source>
</evidence>
<evidence type="ECO:0000313" key="4">
    <source>
        <dbReference type="Proteomes" id="UP000005226"/>
    </source>
</evidence>
<keyword evidence="4" id="KW-1185">Reference proteome</keyword>
<dbReference type="InterPro" id="IPR016186">
    <property type="entry name" value="C-type_lectin-like/link_sf"/>
</dbReference>
<dbReference type="InterPro" id="IPR016187">
    <property type="entry name" value="CTDL_fold"/>
</dbReference>
<comment type="subcellular location">
    <subcellularLocation>
        <location evidence="1">Cell membrane</location>
        <topology evidence="1">Single-pass type II membrane protein</topology>
    </subcellularLocation>
</comment>
<dbReference type="Proteomes" id="UP000005226">
    <property type="component" value="Chromosome 1"/>
</dbReference>
<dbReference type="GO" id="GO:0005886">
    <property type="term" value="C:plasma membrane"/>
    <property type="evidence" value="ECO:0007669"/>
    <property type="project" value="UniProtKB-SubCell"/>
</dbReference>
<dbReference type="InterPro" id="IPR001304">
    <property type="entry name" value="C-type_lectin-like"/>
</dbReference>
<evidence type="ECO:0000256" key="1">
    <source>
        <dbReference type="ARBA" id="ARBA00004401"/>
    </source>
</evidence>
<dbReference type="GeneTree" id="ENSGT01030000234575"/>
<evidence type="ECO:0000313" key="3">
    <source>
        <dbReference type="Ensembl" id="ENSTRUP00000002804.3"/>
    </source>
</evidence>
<reference evidence="3 4" key="1">
    <citation type="journal article" date="2011" name="Genome Biol. Evol.">
        <title>Integration of the genetic map and genome assembly of fugu facilitates insights into distinct features of genome evolution in teleosts and mammals.</title>
        <authorList>
            <person name="Kai W."/>
            <person name="Kikuchi K."/>
            <person name="Tohari S."/>
            <person name="Chew A.K."/>
            <person name="Tay A."/>
            <person name="Fujiwara A."/>
            <person name="Hosoya S."/>
            <person name="Suetake H."/>
            <person name="Naruse K."/>
            <person name="Brenner S."/>
            <person name="Suzuki Y."/>
            <person name="Venkatesh B."/>
        </authorList>
    </citation>
    <scope>NUCLEOTIDE SEQUENCE [LARGE SCALE GENOMIC DNA]</scope>
</reference>
<dbReference type="PROSITE" id="PS50041">
    <property type="entry name" value="C_TYPE_LECTIN_2"/>
    <property type="match status" value="1"/>
</dbReference>
<accession>H2RRN8</accession>